<dbReference type="AlphaFoldDB" id="A0A8J1MI66"/>
<feature type="region of interest" description="Disordered" evidence="1">
    <location>
        <begin position="258"/>
        <end position="321"/>
    </location>
</feature>
<evidence type="ECO:0000313" key="2">
    <source>
        <dbReference type="Proteomes" id="UP000186698"/>
    </source>
</evidence>
<accession>A0A8J1MI66</accession>
<dbReference type="Proteomes" id="UP000186698">
    <property type="component" value="Chromosome 3L"/>
</dbReference>
<evidence type="ECO:0000313" key="3">
    <source>
        <dbReference type="RefSeq" id="XP_041441422.1"/>
    </source>
</evidence>
<keyword evidence="2" id="KW-1185">Reference proteome</keyword>
<reference evidence="3" key="1">
    <citation type="submission" date="2025-08" db="UniProtKB">
        <authorList>
            <consortium name="RefSeq"/>
        </authorList>
    </citation>
    <scope>IDENTIFICATION</scope>
    <source>
        <strain evidence="3">J_2021</strain>
        <tissue evidence="3">Erythrocytes</tissue>
    </source>
</reference>
<feature type="compositionally biased region" description="Basic and acidic residues" evidence="1">
    <location>
        <begin position="286"/>
        <end position="303"/>
    </location>
</feature>
<feature type="region of interest" description="Disordered" evidence="1">
    <location>
        <begin position="136"/>
        <end position="205"/>
    </location>
</feature>
<dbReference type="GeneID" id="121401142"/>
<protein>
    <submittedName>
        <fullName evidence="3">Cyclic nucleotide-gated cation channel beta-1-like</fullName>
    </submittedName>
</protein>
<organism evidence="2 3">
    <name type="scientific">Xenopus laevis</name>
    <name type="common">African clawed frog</name>
    <dbReference type="NCBI Taxonomy" id="8355"/>
    <lineage>
        <taxon>Eukaryota</taxon>
        <taxon>Metazoa</taxon>
        <taxon>Chordata</taxon>
        <taxon>Craniata</taxon>
        <taxon>Vertebrata</taxon>
        <taxon>Euteleostomi</taxon>
        <taxon>Amphibia</taxon>
        <taxon>Batrachia</taxon>
        <taxon>Anura</taxon>
        <taxon>Pipoidea</taxon>
        <taxon>Pipidae</taxon>
        <taxon>Xenopodinae</taxon>
        <taxon>Xenopus</taxon>
        <taxon>Xenopus</taxon>
    </lineage>
</organism>
<dbReference type="RefSeq" id="XP_041441422.1">
    <property type="nucleotide sequence ID" value="XM_041585488.1"/>
</dbReference>
<proteinExistence type="predicted"/>
<gene>
    <name evidence="3" type="primary">LOC121401142</name>
</gene>
<sequence>MEEITIKTSLLPLYVVLEDFREEDTDFKALASYYEHHYRVYYGKNVVLEDFILRYFSDPRTTHRDNIYEYWVLIHYLEVLERECVALYSEELLPPEASSEHWRWGQHFEYLRLQNTIQWHLHQLAMTLWEREQKLQEAAGEEQNASPAAEGEEEGAHAVEEEKEEGAPGVQQAPAAEEEEQREEGAPGEQAPAAEEREDGALEKNKLLQWRRKSREKRELLDNSKVLLLQRRREKSELLDNSKLLLLLRRRRRRREPLGNNQLCTGGGERRGRPWGRTSSSTGGGKRREVAKERSSRGERDLEASPVVEKVPNLRKRSRRP</sequence>
<name>A0A8J1MI66_XENLA</name>
<dbReference type="KEGG" id="xla:121401142"/>
<evidence type="ECO:0000256" key="1">
    <source>
        <dbReference type="SAM" id="MobiDB-lite"/>
    </source>
</evidence>